<evidence type="ECO:0000256" key="1">
    <source>
        <dbReference type="ARBA" id="ARBA00009437"/>
    </source>
</evidence>
<dbReference type="GO" id="GO:0003700">
    <property type="term" value="F:DNA-binding transcription factor activity"/>
    <property type="evidence" value="ECO:0007669"/>
    <property type="project" value="InterPro"/>
</dbReference>
<dbReference type="GO" id="GO:0043565">
    <property type="term" value="F:sequence-specific DNA binding"/>
    <property type="evidence" value="ECO:0007669"/>
    <property type="project" value="TreeGrafter"/>
</dbReference>
<dbReference type="SUPFAM" id="SSF53850">
    <property type="entry name" value="Periplasmic binding protein-like II"/>
    <property type="match status" value="1"/>
</dbReference>
<dbReference type="Pfam" id="PF00126">
    <property type="entry name" value="HTH_1"/>
    <property type="match status" value="1"/>
</dbReference>
<evidence type="ECO:0000313" key="7">
    <source>
        <dbReference type="Proteomes" id="UP000049983"/>
    </source>
</evidence>
<dbReference type="SUPFAM" id="SSF46785">
    <property type="entry name" value="Winged helix' DNA-binding domain"/>
    <property type="match status" value="1"/>
</dbReference>
<keyword evidence="4" id="KW-0804">Transcription</keyword>
<keyword evidence="7" id="KW-1185">Reference proteome</keyword>
<dbReference type="AlphaFoldDB" id="A0A0M6Z4Q6"/>
<dbReference type="PANTHER" id="PTHR30537:SF26">
    <property type="entry name" value="GLYCINE CLEAVAGE SYSTEM TRANSCRIPTIONAL ACTIVATOR"/>
    <property type="match status" value="1"/>
</dbReference>
<dbReference type="InterPro" id="IPR005119">
    <property type="entry name" value="LysR_subst-bd"/>
</dbReference>
<dbReference type="PROSITE" id="PS50931">
    <property type="entry name" value="HTH_LYSR"/>
    <property type="match status" value="1"/>
</dbReference>
<dbReference type="Pfam" id="PF03466">
    <property type="entry name" value="LysR_substrate"/>
    <property type="match status" value="1"/>
</dbReference>
<dbReference type="Proteomes" id="UP000049983">
    <property type="component" value="Unassembled WGS sequence"/>
</dbReference>
<protein>
    <submittedName>
        <fullName evidence="6">Gcv operon activator</fullName>
    </submittedName>
</protein>
<keyword evidence="3" id="KW-0238">DNA-binding</keyword>
<dbReference type="Gene3D" id="1.10.10.10">
    <property type="entry name" value="Winged helix-like DNA-binding domain superfamily/Winged helix DNA-binding domain"/>
    <property type="match status" value="1"/>
</dbReference>
<comment type="similarity">
    <text evidence="1">Belongs to the LysR transcriptional regulatory family.</text>
</comment>
<evidence type="ECO:0000259" key="5">
    <source>
        <dbReference type="PROSITE" id="PS50931"/>
    </source>
</evidence>
<evidence type="ECO:0000256" key="2">
    <source>
        <dbReference type="ARBA" id="ARBA00023015"/>
    </source>
</evidence>
<evidence type="ECO:0000256" key="4">
    <source>
        <dbReference type="ARBA" id="ARBA00023163"/>
    </source>
</evidence>
<keyword evidence="2" id="KW-0805">Transcription regulation</keyword>
<dbReference type="PRINTS" id="PR00039">
    <property type="entry name" value="HTHLYSR"/>
</dbReference>
<dbReference type="PANTHER" id="PTHR30537">
    <property type="entry name" value="HTH-TYPE TRANSCRIPTIONAL REGULATOR"/>
    <property type="match status" value="1"/>
</dbReference>
<dbReference type="GO" id="GO:0006351">
    <property type="term" value="P:DNA-templated transcription"/>
    <property type="evidence" value="ECO:0007669"/>
    <property type="project" value="TreeGrafter"/>
</dbReference>
<dbReference type="RefSeq" id="WP_055113394.1">
    <property type="nucleotide sequence ID" value="NZ_CXWA01000001.1"/>
</dbReference>
<dbReference type="InterPro" id="IPR000847">
    <property type="entry name" value="LysR_HTH_N"/>
</dbReference>
<dbReference type="STRING" id="311410.LA5095_01405"/>
<proteinExistence type="inferred from homology"/>
<dbReference type="FunFam" id="1.10.10.10:FF:000001">
    <property type="entry name" value="LysR family transcriptional regulator"/>
    <property type="match status" value="1"/>
</dbReference>
<dbReference type="InterPro" id="IPR036390">
    <property type="entry name" value="WH_DNA-bd_sf"/>
</dbReference>
<dbReference type="EMBL" id="CXWC01000010">
    <property type="protein sequence ID" value="CTQ70778.1"/>
    <property type="molecule type" value="Genomic_DNA"/>
</dbReference>
<dbReference type="GeneID" id="97670034"/>
<reference evidence="7" key="1">
    <citation type="submission" date="2015-07" db="EMBL/GenBank/DDBJ databases">
        <authorList>
            <person name="Rodrigo-Torres Lidia"/>
            <person name="Arahal R.David."/>
        </authorList>
    </citation>
    <scope>NUCLEOTIDE SEQUENCE [LARGE SCALE GENOMIC DNA]</scope>
    <source>
        <strain evidence="7">CECT 5096</strain>
    </source>
</reference>
<evidence type="ECO:0000313" key="6">
    <source>
        <dbReference type="EMBL" id="CTQ70778.1"/>
    </source>
</evidence>
<feature type="domain" description="HTH lysR-type" evidence="5">
    <location>
        <begin position="8"/>
        <end position="65"/>
    </location>
</feature>
<gene>
    <name evidence="6" type="primary">gcvA_9</name>
    <name evidence="6" type="ORF">LA5096_02660</name>
</gene>
<dbReference type="Gene3D" id="3.40.190.10">
    <property type="entry name" value="Periplasmic binding protein-like II"/>
    <property type="match status" value="2"/>
</dbReference>
<dbReference type="OrthoDB" id="5526340at2"/>
<dbReference type="InterPro" id="IPR036388">
    <property type="entry name" value="WH-like_DNA-bd_sf"/>
</dbReference>
<evidence type="ECO:0000256" key="3">
    <source>
        <dbReference type="ARBA" id="ARBA00023125"/>
    </source>
</evidence>
<name>A0A0M6Z4Q6_9HYPH</name>
<accession>A0A0M6Z4Q6</accession>
<sequence>MERDIPIPSISVLRCFEAAAKHQSFTAAAEELGLTQSGVSRQVKELEDQIGATLFRREGRGIRLTQAGRSLADGVFSDLSRLRRTISLAVAAGETQEILTIAALPTFATRWLVPRLRDFKIRRPNLDLMVYSRSEPFDLVELGIDVAIHFGANDWPGAKLSPLCPEDLIVVAAPALLETHPVVSKADILDMPLLHMTSRAHLWKAFQKTVHDATAHVQTGSYFDQFSLVISAAANGMGAAILPTYLIETELASGDLVNLASVQDGSGHNYYLATPAGELSPPAAEFLTWIRGQVSRRVRPL</sequence>
<organism evidence="6 7">
    <name type="scientific">Roseibium album</name>
    <dbReference type="NCBI Taxonomy" id="311410"/>
    <lineage>
        <taxon>Bacteria</taxon>
        <taxon>Pseudomonadati</taxon>
        <taxon>Pseudomonadota</taxon>
        <taxon>Alphaproteobacteria</taxon>
        <taxon>Hyphomicrobiales</taxon>
        <taxon>Stappiaceae</taxon>
        <taxon>Roseibium</taxon>
    </lineage>
</organism>
<dbReference type="InterPro" id="IPR058163">
    <property type="entry name" value="LysR-type_TF_proteobact-type"/>
</dbReference>